<evidence type="ECO:0000313" key="2">
    <source>
        <dbReference type="EMBL" id="KAA6392159.1"/>
    </source>
</evidence>
<protein>
    <submittedName>
        <fullName evidence="2">Uncharacterized protein</fullName>
    </submittedName>
</protein>
<feature type="compositionally biased region" description="Basic and acidic residues" evidence="1">
    <location>
        <begin position="193"/>
        <end position="218"/>
    </location>
</feature>
<sequence>MMKNLLLEDRYSIQSIHGRVHLEIAQAIEELPIRVLKLPKFTNKLNELELFRNLIIRCPPIQRPEDIIGLFVKKESSDTLSLDRYLTGIQERMFNFIMQLPAILTSFTGQAEPHPQEIIICVLKSIKIFNSMGSTRRDKCLYLSLKPVTTTDEYDFKPQHVMRLFSNMDQKQKCNGFQSYNQFNWPSKQQQQPEKKTFEIGRGNDKARRVGKKLQDSA</sequence>
<gene>
    <name evidence="2" type="ORF">EZS28_012317</name>
</gene>
<comment type="caution">
    <text evidence="2">The sequence shown here is derived from an EMBL/GenBank/DDBJ whole genome shotgun (WGS) entry which is preliminary data.</text>
</comment>
<name>A0A5J4WCV3_9EUKA</name>
<dbReference type="EMBL" id="SNRW01002639">
    <property type="protein sequence ID" value="KAA6392159.1"/>
    <property type="molecule type" value="Genomic_DNA"/>
</dbReference>
<evidence type="ECO:0000313" key="3">
    <source>
        <dbReference type="Proteomes" id="UP000324800"/>
    </source>
</evidence>
<reference evidence="2 3" key="1">
    <citation type="submission" date="2019-03" db="EMBL/GenBank/DDBJ databases">
        <title>Single cell metagenomics reveals metabolic interactions within the superorganism composed of flagellate Streblomastix strix and complex community of Bacteroidetes bacteria on its surface.</title>
        <authorList>
            <person name="Treitli S.C."/>
            <person name="Kolisko M."/>
            <person name="Husnik F."/>
            <person name="Keeling P."/>
            <person name="Hampl V."/>
        </authorList>
    </citation>
    <scope>NUCLEOTIDE SEQUENCE [LARGE SCALE GENOMIC DNA]</scope>
    <source>
        <strain evidence="2">ST1C</strain>
    </source>
</reference>
<organism evidence="2 3">
    <name type="scientific">Streblomastix strix</name>
    <dbReference type="NCBI Taxonomy" id="222440"/>
    <lineage>
        <taxon>Eukaryota</taxon>
        <taxon>Metamonada</taxon>
        <taxon>Preaxostyla</taxon>
        <taxon>Oxymonadida</taxon>
        <taxon>Streblomastigidae</taxon>
        <taxon>Streblomastix</taxon>
    </lineage>
</organism>
<feature type="region of interest" description="Disordered" evidence="1">
    <location>
        <begin position="186"/>
        <end position="218"/>
    </location>
</feature>
<accession>A0A5J4WCV3</accession>
<evidence type="ECO:0000256" key="1">
    <source>
        <dbReference type="SAM" id="MobiDB-lite"/>
    </source>
</evidence>
<dbReference type="AlphaFoldDB" id="A0A5J4WCV3"/>
<proteinExistence type="predicted"/>
<dbReference type="Proteomes" id="UP000324800">
    <property type="component" value="Unassembled WGS sequence"/>
</dbReference>